<feature type="domain" description="Aminotransferase class V" evidence="1">
    <location>
        <begin position="222"/>
        <end position="430"/>
    </location>
</feature>
<dbReference type="Gene3D" id="3.90.1150.10">
    <property type="entry name" value="Aspartate Aminotransferase, domain 1"/>
    <property type="match status" value="1"/>
</dbReference>
<dbReference type="Gene3D" id="3.40.640.10">
    <property type="entry name" value="Type I PLP-dependent aspartate aminotransferase-like (Major domain)"/>
    <property type="match status" value="1"/>
</dbReference>
<protein>
    <recommendedName>
        <fullName evidence="1">Aminotransferase class V domain-containing protein</fullName>
    </recommendedName>
</protein>
<comment type="caution">
    <text evidence="2">The sequence shown here is derived from an EMBL/GenBank/DDBJ whole genome shotgun (WGS) entry which is preliminary data.</text>
</comment>
<dbReference type="InterPro" id="IPR015421">
    <property type="entry name" value="PyrdxlP-dep_Trfase_major"/>
</dbReference>
<dbReference type="AlphaFoldDB" id="A0AA36JPM6"/>
<dbReference type="PANTHER" id="PTHR43586:SF15">
    <property type="entry name" value="BLR3095 PROTEIN"/>
    <property type="match status" value="1"/>
</dbReference>
<proteinExistence type="predicted"/>
<evidence type="ECO:0000313" key="3">
    <source>
        <dbReference type="Proteomes" id="UP001178507"/>
    </source>
</evidence>
<name>A0AA36JPM6_9DINO</name>
<sequence length="755" mass="83500">MAMENVVRPLDNSETLPCQRHLFSLPQGVIYLNCASRSPMLSSVEKLGHEAVSLKNHPWRIGGDDAADREVRSLFAELIGCRPRDVALTPSTSYAITQVALNIKKLGRIGAGDAVIILQNQMSSNVYAWQRLCKETSARLVAVPCPRKGSSGEPEVKRQRTATAANWDEALQNCIESEVAAGRRVAVCSVPHFLWTDGSGLDLKRLRQVLDSVQEEGKPRPVLVVDATQSLGVVPIEVDAWGIDWLACSVHKWLFGPYGLSLVYASEDWSTSSLTQPLVQDEHNRLGADGDVCLPFEMERPGYSEAFQEGAKKFDAGGRANPILLPMVAGALKQVLLWRPERIAATLAKLTSRLVASCAALGYSTPEVRAPHFVGVGPSEEDMKTIGFSEEKWAEDLSAYLKTRGIHVSARAGCIRVAPHLYNTEAEIDALSHELEIFRRRSSCRLERGNLRRCFAKAADKKGEVGRLGKDMAGVTTPVAGTGHAVYGFIVDGARDDPKEVLQQCTGRLEEKETFACPDITKDYCAKTYTAAGGGAHMQCGLDGNLCLNNAFCETTTTTTLPGYVLVDDDGRWVKINQWSQGVYERQTNAYGTVRTSGPGDGKLDDKLINELMAANLLRAPSGEKYNVFKVTAKEAGQSYYIRVKGKKYIDTVRNFNFPRYSTYQYLGEHMPDNMDRDYKDLVLNCFDAYHHGARDSCNRFFMCHDSSDDCYKADLGTNTNKRCFSGGFYCRNALREHHPPLTNVQMYLKLLDAD</sequence>
<reference evidence="2" key="1">
    <citation type="submission" date="2023-08" db="EMBL/GenBank/DDBJ databases">
        <authorList>
            <person name="Chen Y."/>
            <person name="Shah S."/>
            <person name="Dougan E. K."/>
            <person name="Thang M."/>
            <person name="Chan C."/>
        </authorList>
    </citation>
    <scope>NUCLEOTIDE SEQUENCE</scope>
</reference>
<dbReference type="InterPro" id="IPR015422">
    <property type="entry name" value="PyrdxlP-dep_Trfase_small"/>
</dbReference>
<gene>
    <name evidence="2" type="ORF">EVOR1521_LOCUS31031</name>
</gene>
<feature type="domain" description="Aminotransferase class V" evidence="1">
    <location>
        <begin position="69"/>
        <end position="154"/>
    </location>
</feature>
<dbReference type="InterPro" id="IPR015424">
    <property type="entry name" value="PyrdxlP-dep_Trfase"/>
</dbReference>
<dbReference type="InterPro" id="IPR000192">
    <property type="entry name" value="Aminotrans_V_dom"/>
</dbReference>
<accession>A0AA36JPM6</accession>
<keyword evidence="3" id="KW-1185">Reference proteome</keyword>
<dbReference type="SUPFAM" id="SSF53383">
    <property type="entry name" value="PLP-dependent transferases"/>
    <property type="match status" value="1"/>
</dbReference>
<evidence type="ECO:0000313" key="2">
    <source>
        <dbReference type="EMBL" id="CAJ1410102.1"/>
    </source>
</evidence>
<evidence type="ECO:0000259" key="1">
    <source>
        <dbReference type="Pfam" id="PF00266"/>
    </source>
</evidence>
<dbReference type="Pfam" id="PF00266">
    <property type="entry name" value="Aminotran_5"/>
    <property type="match status" value="2"/>
</dbReference>
<dbReference type="EMBL" id="CAUJNA010003805">
    <property type="protein sequence ID" value="CAJ1410102.1"/>
    <property type="molecule type" value="Genomic_DNA"/>
</dbReference>
<organism evidence="2 3">
    <name type="scientific">Effrenium voratum</name>
    <dbReference type="NCBI Taxonomy" id="2562239"/>
    <lineage>
        <taxon>Eukaryota</taxon>
        <taxon>Sar</taxon>
        <taxon>Alveolata</taxon>
        <taxon>Dinophyceae</taxon>
        <taxon>Suessiales</taxon>
        <taxon>Symbiodiniaceae</taxon>
        <taxon>Effrenium</taxon>
    </lineage>
</organism>
<dbReference type="PANTHER" id="PTHR43586">
    <property type="entry name" value="CYSTEINE DESULFURASE"/>
    <property type="match status" value="1"/>
</dbReference>
<dbReference type="Proteomes" id="UP001178507">
    <property type="component" value="Unassembled WGS sequence"/>
</dbReference>